<evidence type="ECO:0000256" key="4">
    <source>
        <dbReference type="ARBA" id="ARBA00023163"/>
    </source>
</evidence>
<keyword evidence="4" id="KW-0804">Transcription</keyword>
<keyword evidence="3" id="KW-0731">Sigma factor</keyword>
<keyword evidence="7" id="KW-0240">DNA-directed RNA polymerase</keyword>
<dbReference type="InterPro" id="IPR013324">
    <property type="entry name" value="RNA_pol_sigma_r3/r4-like"/>
</dbReference>
<accession>A0AA37NMV0</accession>
<dbReference type="GO" id="GO:0000428">
    <property type="term" value="C:DNA-directed RNA polymerase complex"/>
    <property type="evidence" value="ECO:0007669"/>
    <property type="project" value="UniProtKB-KW"/>
</dbReference>
<dbReference type="SUPFAM" id="SSF88659">
    <property type="entry name" value="Sigma3 and sigma4 domains of RNA polymerase sigma factors"/>
    <property type="match status" value="1"/>
</dbReference>
<dbReference type="InterPro" id="IPR014327">
    <property type="entry name" value="RNA_pol_sigma70_bacteroid"/>
</dbReference>
<evidence type="ECO:0000259" key="5">
    <source>
        <dbReference type="Pfam" id="PF04542"/>
    </source>
</evidence>
<dbReference type="InterPro" id="IPR013249">
    <property type="entry name" value="RNA_pol_sigma70_r4_t2"/>
</dbReference>
<dbReference type="Gene3D" id="1.10.1740.10">
    <property type="match status" value="1"/>
</dbReference>
<dbReference type="SUPFAM" id="SSF88946">
    <property type="entry name" value="Sigma2 domain of RNA polymerase sigma factors"/>
    <property type="match status" value="1"/>
</dbReference>
<dbReference type="RefSeq" id="WP_009598428.1">
    <property type="nucleotide sequence ID" value="NZ_AP025581.1"/>
</dbReference>
<dbReference type="InterPro" id="IPR007627">
    <property type="entry name" value="RNA_pol_sigma70_r2"/>
</dbReference>
<dbReference type="NCBIfam" id="TIGR02937">
    <property type="entry name" value="sigma70-ECF"/>
    <property type="match status" value="1"/>
</dbReference>
<dbReference type="Pfam" id="PF04542">
    <property type="entry name" value="Sigma70_r2"/>
    <property type="match status" value="1"/>
</dbReference>
<dbReference type="AlphaFoldDB" id="A0AA37NMV0"/>
<evidence type="ECO:0000256" key="1">
    <source>
        <dbReference type="ARBA" id="ARBA00010641"/>
    </source>
</evidence>
<reference evidence="7" key="1">
    <citation type="submission" date="2022-01" db="EMBL/GenBank/DDBJ databases">
        <title>Novel bile acid biosynthetic pathways are enriched in the microbiome of centenarians.</title>
        <authorList>
            <person name="Sato Y."/>
            <person name="Atarashi K."/>
            <person name="Plichta R.D."/>
            <person name="Arai Y."/>
            <person name="Sasajima S."/>
            <person name="Kearney M.S."/>
            <person name="Suda W."/>
            <person name="Takeshita K."/>
            <person name="Sasaki T."/>
            <person name="Okamoto S."/>
            <person name="Skelly N.A."/>
            <person name="Okamura Y."/>
            <person name="Vlamakis H."/>
            <person name="Li Y."/>
            <person name="Tanoue T."/>
            <person name="Takei H."/>
            <person name="Nittono H."/>
            <person name="Narushima S."/>
            <person name="Irie J."/>
            <person name="Itoh H."/>
            <person name="Moriya K."/>
            <person name="Sugiura Y."/>
            <person name="Suematsu M."/>
            <person name="Moritoki N."/>
            <person name="Shibata S."/>
            <person name="Littman R.D."/>
            <person name="Fischbach A.M."/>
            <person name="Uwamino Y."/>
            <person name="Inoue T."/>
            <person name="Honda A."/>
            <person name="Hattori M."/>
            <person name="Murai T."/>
            <person name="Xavier J.R."/>
            <person name="Hirose N."/>
            <person name="Honda K."/>
        </authorList>
    </citation>
    <scope>NUCLEOTIDE SEQUENCE</scope>
    <source>
        <strain evidence="7">CE91-St16</strain>
    </source>
</reference>
<dbReference type="InterPro" id="IPR036388">
    <property type="entry name" value="WH-like_DNA-bd_sf"/>
</dbReference>
<proteinExistence type="inferred from homology"/>
<evidence type="ECO:0000256" key="3">
    <source>
        <dbReference type="ARBA" id="ARBA00023082"/>
    </source>
</evidence>
<feature type="domain" description="RNA polymerase sigma factor 70 region 4 type 2" evidence="6">
    <location>
        <begin position="129"/>
        <end position="180"/>
    </location>
</feature>
<evidence type="ECO:0000256" key="2">
    <source>
        <dbReference type="ARBA" id="ARBA00023015"/>
    </source>
</evidence>
<dbReference type="EMBL" id="BQOL01000002">
    <property type="protein sequence ID" value="GKI20351.1"/>
    <property type="molecule type" value="Genomic_DNA"/>
</dbReference>
<dbReference type="GO" id="GO:0003677">
    <property type="term" value="F:DNA binding"/>
    <property type="evidence" value="ECO:0007669"/>
    <property type="project" value="InterPro"/>
</dbReference>
<gene>
    <name evidence="7" type="ORF">CE91St16_32590</name>
</gene>
<dbReference type="GO" id="GO:0006352">
    <property type="term" value="P:DNA-templated transcription initiation"/>
    <property type="evidence" value="ECO:0007669"/>
    <property type="project" value="InterPro"/>
</dbReference>
<sequence>MNEDFHISGTAADECELFERIRGGDEQAFTLVYERYHGMLYSLALRMIKQTGAAEDAVQYVFVRLWELRGGLSVTVSLRNYLYTMTKNYLLNYIRHNGRVLEQSYVIAQLRQQQDDTLAQYIESRDIDRRLGEAIDRLPRQQRAVIMMKRDGCSNREIAEKLHVSINTVKTHYADGLRSLRLSIGPIIKMITLLVMIRSL</sequence>
<dbReference type="Gene3D" id="1.10.10.10">
    <property type="entry name" value="Winged helix-like DNA-binding domain superfamily/Winged helix DNA-binding domain"/>
    <property type="match status" value="1"/>
</dbReference>
<dbReference type="InterPro" id="IPR013325">
    <property type="entry name" value="RNA_pol_sigma_r2"/>
</dbReference>
<feature type="domain" description="RNA polymerase sigma-70 region 2" evidence="5">
    <location>
        <begin position="33"/>
        <end position="99"/>
    </location>
</feature>
<dbReference type="PANTHER" id="PTHR43133">
    <property type="entry name" value="RNA POLYMERASE ECF-TYPE SIGMA FACTO"/>
    <property type="match status" value="1"/>
</dbReference>
<keyword evidence="2" id="KW-0805">Transcription regulation</keyword>
<name>A0AA37NMV0_9BACT</name>
<dbReference type="PANTHER" id="PTHR43133:SF46">
    <property type="entry name" value="RNA POLYMERASE SIGMA-70 FACTOR ECF SUBFAMILY"/>
    <property type="match status" value="1"/>
</dbReference>
<organism evidence="7 8">
    <name type="scientific">Alistipes finegoldii</name>
    <dbReference type="NCBI Taxonomy" id="214856"/>
    <lineage>
        <taxon>Bacteria</taxon>
        <taxon>Pseudomonadati</taxon>
        <taxon>Bacteroidota</taxon>
        <taxon>Bacteroidia</taxon>
        <taxon>Bacteroidales</taxon>
        <taxon>Rikenellaceae</taxon>
        <taxon>Alistipes</taxon>
    </lineage>
</organism>
<evidence type="ECO:0000313" key="8">
    <source>
        <dbReference type="Proteomes" id="UP001055105"/>
    </source>
</evidence>
<dbReference type="InterPro" id="IPR000792">
    <property type="entry name" value="Tscrpt_reg_LuxR_C"/>
</dbReference>
<evidence type="ECO:0000313" key="7">
    <source>
        <dbReference type="EMBL" id="GKI20351.1"/>
    </source>
</evidence>
<dbReference type="InterPro" id="IPR014284">
    <property type="entry name" value="RNA_pol_sigma-70_dom"/>
</dbReference>
<comment type="similarity">
    <text evidence="1">Belongs to the sigma-70 factor family. ECF subfamily.</text>
</comment>
<comment type="caution">
    <text evidence="7">The sequence shown here is derived from an EMBL/GenBank/DDBJ whole genome shotgun (WGS) entry which is preliminary data.</text>
</comment>
<dbReference type="NCBIfam" id="TIGR02985">
    <property type="entry name" value="Sig70_bacteroi1"/>
    <property type="match status" value="1"/>
</dbReference>
<dbReference type="GO" id="GO:0016987">
    <property type="term" value="F:sigma factor activity"/>
    <property type="evidence" value="ECO:0007669"/>
    <property type="project" value="UniProtKB-KW"/>
</dbReference>
<evidence type="ECO:0000259" key="6">
    <source>
        <dbReference type="Pfam" id="PF08281"/>
    </source>
</evidence>
<dbReference type="InterPro" id="IPR039425">
    <property type="entry name" value="RNA_pol_sigma-70-like"/>
</dbReference>
<dbReference type="Proteomes" id="UP001055105">
    <property type="component" value="Unassembled WGS sequence"/>
</dbReference>
<dbReference type="PRINTS" id="PR00038">
    <property type="entry name" value="HTHLUXR"/>
</dbReference>
<dbReference type="Pfam" id="PF08281">
    <property type="entry name" value="Sigma70_r4_2"/>
    <property type="match status" value="1"/>
</dbReference>
<protein>
    <submittedName>
        <fullName evidence="7">DNA-directed RNA polymerase sigma-70 factor</fullName>
    </submittedName>
</protein>